<comment type="caution">
    <text evidence="2">The sequence shown here is derived from an EMBL/GenBank/DDBJ whole genome shotgun (WGS) entry which is preliminary data.</text>
</comment>
<evidence type="ECO:0000313" key="2">
    <source>
        <dbReference type="EMBL" id="KAJ3474844.1"/>
    </source>
</evidence>
<accession>A0AAD5UQ85</accession>
<evidence type="ECO:0000256" key="1">
    <source>
        <dbReference type="SAM" id="MobiDB-lite"/>
    </source>
</evidence>
<feature type="region of interest" description="Disordered" evidence="1">
    <location>
        <begin position="352"/>
        <end position="400"/>
    </location>
</feature>
<dbReference type="AlphaFoldDB" id="A0AAD5UQ85"/>
<dbReference type="InterPro" id="IPR014752">
    <property type="entry name" value="Arrestin-like_C"/>
</dbReference>
<dbReference type="Proteomes" id="UP001212997">
    <property type="component" value="Unassembled WGS sequence"/>
</dbReference>
<organism evidence="2 3">
    <name type="scientific">Meripilus lineatus</name>
    <dbReference type="NCBI Taxonomy" id="2056292"/>
    <lineage>
        <taxon>Eukaryota</taxon>
        <taxon>Fungi</taxon>
        <taxon>Dikarya</taxon>
        <taxon>Basidiomycota</taxon>
        <taxon>Agaricomycotina</taxon>
        <taxon>Agaricomycetes</taxon>
        <taxon>Polyporales</taxon>
        <taxon>Meripilaceae</taxon>
        <taxon>Meripilus</taxon>
    </lineage>
</organism>
<proteinExistence type="predicted"/>
<reference evidence="2" key="1">
    <citation type="submission" date="2022-07" db="EMBL/GenBank/DDBJ databases">
        <title>Genome Sequence of Physisporinus lineatus.</title>
        <authorList>
            <person name="Buettner E."/>
        </authorList>
    </citation>
    <scope>NUCLEOTIDE SEQUENCE</scope>
    <source>
        <strain evidence="2">VT162</strain>
    </source>
</reference>
<gene>
    <name evidence="2" type="ORF">NLI96_g12224</name>
</gene>
<name>A0AAD5UQ85_9APHY</name>
<evidence type="ECO:0000313" key="3">
    <source>
        <dbReference type="Proteomes" id="UP001212997"/>
    </source>
</evidence>
<dbReference type="Gene3D" id="2.60.40.640">
    <property type="match status" value="1"/>
</dbReference>
<dbReference type="EMBL" id="JANAWD010000970">
    <property type="protein sequence ID" value="KAJ3474844.1"/>
    <property type="molecule type" value="Genomic_DNA"/>
</dbReference>
<feature type="compositionally biased region" description="Low complexity" evidence="1">
    <location>
        <begin position="359"/>
        <end position="371"/>
    </location>
</feature>
<sequence>MSSINLLFAPSMRVGGELLKGEVELRFPQIIQDGIEEVHVKLRGKIFAKVARQFGQSYQWRIQTIEVTKENLSVWTKGSAYPPSGSEVLRVPFQLQLPLDVEPSCQFAGFYKKGHIAYFVEAVGVRKGMLTSNRRSMRPFAVVPNDPVGATLRAALQAGWRGQFDTHRRCEKIRKGIWGGYANVEIEAMMPDLSTFPLFVKIPITLTVVTTTKEMKYSEKDEKEKVFPEPPSEPKEIEFLLRRIVSLNARGWAAAGTETITHLAGMGKGAAVPEEASAVSTVTTGKKWIPSETDKNVGSWEQMTIIQSYFQLNSTPSFSTPILKQRNYLRCRVSFPGIGNTIETDIPIEITSGLTTPSADDAAPPYDGPPAVLDLPPTYWAASGWEDGDHDEKGGGDSKS</sequence>
<feature type="compositionally biased region" description="Basic and acidic residues" evidence="1">
    <location>
        <begin position="390"/>
        <end position="400"/>
    </location>
</feature>
<keyword evidence="3" id="KW-1185">Reference proteome</keyword>
<protein>
    <recommendedName>
        <fullName evidence="4">Arrestin-like N-terminal domain-containing protein</fullName>
    </recommendedName>
</protein>
<evidence type="ECO:0008006" key="4">
    <source>
        <dbReference type="Google" id="ProtNLM"/>
    </source>
</evidence>